<reference evidence="5" key="1">
    <citation type="submission" date="2021-01" db="EMBL/GenBank/DDBJ databases">
        <title>Whole genome shotgun sequence of Actinoplanes cyaneus NBRC 14990.</title>
        <authorList>
            <person name="Komaki H."/>
            <person name="Tamura T."/>
        </authorList>
    </citation>
    <scope>NUCLEOTIDE SEQUENCE</scope>
    <source>
        <strain evidence="5">NBRC 14990</strain>
    </source>
</reference>
<dbReference type="GO" id="GO:0042597">
    <property type="term" value="C:periplasmic space"/>
    <property type="evidence" value="ECO:0007669"/>
    <property type="project" value="UniProtKB-SubCell"/>
</dbReference>
<dbReference type="GO" id="GO:0019808">
    <property type="term" value="F:polyamine binding"/>
    <property type="evidence" value="ECO:0007669"/>
    <property type="project" value="InterPro"/>
</dbReference>
<dbReference type="GO" id="GO:0015846">
    <property type="term" value="P:polyamine transport"/>
    <property type="evidence" value="ECO:0007669"/>
    <property type="project" value="InterPro"/>
</dbReference>
<keyword evidence="3" id="KW-0732">Signal</keyword>
<dbReference type="CDD" id="cd13590">
    <property type="entry name" value="PBP2_PotD_PotF_like"/>
    <property type="match status" value="1"/>
</dbReference>
<dbReference type="Pfam" id="PF13416">
    <property type="entry name" value="SBP_bac_8"/>
    <property type="match status" value="1"/>
</dbReference>
<comment type="subcellular location">
    <subcellularLocation>
        <location evidence="1">Periplasm</location>
    </subcellularLocation>
</comment>
<dbReference type="EMBL" id="BOMH01000063">
    <property type="protein sequence ID" value="GID69588.1"/>
    <property type="molecule type" value="Genomic_DNA"/>
</dbReference>
<keyword evidence="2" id="KW-0813">Transport</keyword>
<dbReference type="AlphaFoldDB" id="A0A919IQG4"/>
<evidence type="ECO:0000256" key="2">
    <source>
        <dbReference type="ARBA" id="ARBA00022448"/>
    </source>
</evidence>
<evidence type="ECO:0000256" key="3">
    <source>
        <dbReference type="ARBA" id="ARBA00022729"/>
    </source>
</evidence>
<dbReference type="PRINTS" id="PR00909">
    <property type="entry name" value="SPERMDNBNDNG"/>
</dbReference>
<organism evidence="5 6">
    <name type="scientific">Actinoplanes cyaneus</name>
    <dbReference type="NCBI Taxonomy" id="52696"/>
    <lineage>
        <taxon>Bacteria</taxon>
        <taxon>Bacillati</taxon>
        <taxon>Actinomycetota</taxon>
        <taxon>Actinomycetes</taxon>
        <taxon>Micromonosporales</taxon>
        <taxon>Micromonosporaceae</taxon>
        <taxon>Actinoplanes</taxon>
    </lineage>
</organism>
<dbReference type="SUPFAM" id="SSF53850">
    <property type="entry name" value="Periplasmic binding protein-like II"/>
    <property type="match status" value="1"/>
</dbReference>
<evidence type="ECO:0000313" key="5">
    <source>
        <dbReference type="EMBL" id="GID69588.1"/>
    </source>
</evidence>
<name>A0A919IQG4_9ACTN</name>
<comment type="caution">
    <text evidence="5">The sequence shown here is derived from an EMBL/GenBank/DDBJ whole genome shotgun (WGS) entry which is preliminary data.</text>
</comment>
<dbReference type="InterPro" id="IPR006059">
    <property type="entry name" value="SBP"/>
</dbReference>
<dbReference type="InterPro" id="IPR001188">
    <property type="entry name" value="Sperm_putr-bd"/>
</dbReference>
<dbReference type="Gene3D" id="3.40.190.10">
    <property type="entry name" value="Periplasmic binding protein-like II"/>
    <property type="match status" value="2"/>
</dbReference>
<dbReference type="PANTHER" id="PTHR30222:SF17">
    <property type="entry name" value="SPERMIDINE_PUTRESCINE-BINDING PERIPLASMIC PROTEIN"/>
    <property type="match status" value="1"/>
</dbReference>
<evidence type="ECO:0000256" key="1">
    <source>
        <dbReference type="ARBA" id="ARBA00004418"/>
    </source>
</evidence>
<keyword evidence="5" id="KW-0449">Lipoprotein</keyword>
<accession>A0A919IQG4</accession>
<keyword evidence="6" id="KW-1185">Reference proteome</keyword>
<evidence type="ECO:0000256" key="4">
    <source>
        <dbReference type="ARBA" id="ARBA00022764"/>
    </source>
</evidence>
<protein>
    <submittedName>
        <fullName evidence="5">Polyamine-binding lipoprotein</fullName>
    </submittedName>
</protein>
<keyword evidence="4" id="KW-0574">Periplasm</keyword>
<proteinExistence type="predicted"/>
<dbReference type="Proteomes" id="UP000619479">
    <property type="component" value="Unassembled WGS sequence"/>
</dbReference>
<evidence type="ECO:0000313" key="6">
    <source>
        <dbReference type="Proteomes" id="UP000619479"/>
    </source>
</evidence>
<gene>
    <name evidence="5" type="ORF">Acy02nite_74690</name>
</gene>
<dbReference type="PANTHER" id="PTHR30222">
    <property type="entry name" value="SPERMIDINE/PUTRESCINE-BINDING PERIPLASMIC PROTEIN"/>
    <property type="match status" value="1"/>
</dbReference>
<sequence length="442" mass="47890">MGSLSAAGDAADAYPRLVILICDRSPMFSRTPIDPSLLRGVTQRRLGRRDALRLGGLSALGAALAACGVQGKGTPAASVDAGTLATFWQDKKQNGKVDFANWPLYMDPGHPELKKFTAKTGIQVNYQEVIQEMGPWFAKVQPQLSAKQSIGYDLMVITNGIQFGQFRAAGFLAPLDHARLPNFTANVGPKYTGETFDPANVFSVPWTSGITGIAYDPAKTGREITSIADLWDPKFKGKVGMMSDATELANFGLLAAGLKPENSGEADWKKAAAKLKQQKDAGIVRKYYEQDYVDALGKGEVWITQAWSGDIFQKNLSDSTNLKFVIPEEGGTIWTDNFAIPVTAPNPVDAITLIDFFYEVENAASLAGYINYVCPVPGAQAQLKKDAAALTGSDRTELEAVANSALVFPSEADYARLHYYVDFNTAEQQQTFSSIFEQIVLG</sequence>